<evidence type="ECO:0000256" key="1">
    <source>
        <dbReference type="ARBA" id="ARBA00004173"/>
    </source>
</evidence>
<dbReference type="AlphaFoldDB" id="A0AAV4FDY8"/>
<dbReference type="EMBL" id="BMAT01007787">
    <property type="protein sequence ID" value="GFR71266.1"/>
    <property type="molecule type" value="Genomic_DNA"/>
</dbReference>
<comment type="subcellular location">
    <subcellularLocation>
        <location evidence="1">Mitochondrion</location>
    </subcellularLocation>
</comment>
<evidence type="ECO:0000256" key="4">
    <source>
        <dbReference type="ARBA" id="ARBA00023128"/>
    </source>
</evidence>
<keyword evidence="3 8" id="KW-0689">Ribosomal protein</keyword>
<dbReference type="GO" id="GO:0005762">
    <property type="term" value="C:mitochondrial large ribosomal subunit"/>
    <property type="evidence" value="ECO:0007669"/>
    <property type="project" value="TreeGrafter"/>
</dbReference>
<dbReference type="Pfam" id="PF10501">
    <property type="entry name" value="Ribosomal_L50"/>
    <property type="match status" value="1"/>
</dbReference>
<organism evidence="8 9">
    <name type="scientific">Elysia marginata</name>
    <dbReference type="NCBI Taxonomy" id="1093978"/>
    <lineage>
        <taxon>Eukaryota</taxon>
        <taxon>Metazoa</taxon>
        <taxon>Spiralia</taxon>
        <taxon>Lophotrochozoa</taxon>
        <taxon>Mollusca</taxon>
        <taxon>Gastropoda</taxon>
        <taxon>Heterobranchia</taxon>
        <taxon>Euthyneura</taxon>
        <taxon>Panpulmonata</taxon>
        <taxon>Sacoglossa</taxon>
        <taxon>Placobranchoidea</taxon>
        <taxon>Plakobranchidae</taxon>
        <taxon>Elysia</taxon>
    </lineage>
</organism>
<proteinExistence type="inferred from homology"/>
<protein>
    <recommendedName>
        <fullName evidence="6">Large ribosomal subunit protein mL50</fullName>
    </recommendedName>
    <alternativeName>
        <fullName evidence="7">39S ribosomal protein L50, mitochondrial</fullName>
    </alternativeName>
</protein>
<comment type="caution">
    <text evidence="8">The sequence shown here is derived from an EMBL/GenBank/DDBJ whole genome shotgun (WGS) entry which is preliminary data.</text>
</comment>
<evidence type="ECO:0000256" key="7">
    <source>
        <dbReference type="ARBA" id="ARBA00035398"/>
    </source>
</evidence>
<dbReference type="PANTHER" id="PTHR31542:SF1">
    <property type="entry name" value="LARGE RIBOSOMAL SUBUNIT PROTEIN ML50"/>
    <property type="match status" value="1"/>
</dbReference>
<gene>
    <name evidence="8" type="ORF">ElyMa_003807600</name>
</gene>
<evidence type="ECO:0000313" key="9">
    <source>
        <dbReference type="Proteomes" id="UP000762676"/>
    </source>
</evidence>
<evidence type="ECO:0000256" key="3">
    <source>
        <dbReference type="ARBA" id="ARBA00022980"/>
    </source>
</evidence>
<evidence type="ECO:0000256" key="2">
    <source>
        <dbReference type="ARBA" id="ARBA00008860"/>
    </source>
</evidence>
<keyword evidence="5" id="KW-0687">Ribonucleoprotein</keyword>
<accession>A0AAV4FDY8</accession>
<reference evidence="8 9" key="1">
    <citation type="journal article" date="2021" name="Elife">
        <title>Chloroplast acquisition without the gene transfer in kleptoplastic sea slugs, Plakobranchus ocellatus.</title>
        <authorList>
            <person name="Maeda T."/>
            <person name="Takahashi S."/>
            <person name="Yoshida T."/>
            <person name="Shimamura S."/>
            <person name="Takaki Y."/>
            <person name="Nagai Y."/>
            <person name="Toyoda A."/>
            <person name="Suzuki Y."/>
            <person name="Arimoto A."/>
            <person name="Ishii H."/>
            <person name="Satoh N."/>
            <person name="Nishiyama T."/>
            <person name="Hasebe M."/>
            <person name="Maruyama T."/>
            <person name="Minagawa J."/>
            <person name="Obokata J."/>
            <person name="Shigenobu S."/>
        </authorList>
    </citation>
    <scope>NUCLEOTIDE SEQUENCE [LARGE SCALE GENOMIC DNA]</scope>
</reference>
<dbReference type="Proteomes" id="UP000762676">
    <property type="component" value="Unassembled WGS sequence"/>
</dbReference>
<keyword evidence="4" id="KW-0496">Mitochondrion</keyword>
<evidence type="ECO:0000256" key="5">
    <source>
        <dbReference type="ARBA" id="ARBA00023274"/>
    </source>
</evidence>
<evidence type="ECO:0000313" key="8">
    <source>
        <dbReference type="EMBL" id="GFR71266.1"/>
    </source>
</evidence>
<dbReference type="InterPro" id="IPR018305">
    <property type="entry name" value="Ribosomal_m50"/>
</dbReference>
<evidence type="ECO:0000256" key="6">
    <source>
        <dbReference type="ARBA" id="ARBA00035183"/>
    </source>
</evidence>
<name>A0AAV4FDY8_9GAST</name>
<sequence length="271" mass="30861">MATSIRSFVLALKTRVGVYNRFSQSLSQDLARKIALETRDSYLNHTVIRNASWTKIFKGSKDGEVQPAEVEVAIRKLKRTDGPTTLSRLNSLKKKTVGTSVRGYSPPPDVEEKVINTVSDVMAQQVDLSTKLDDRLLKFKVLTRLMEELDHTVPNTELSMMDTVGDVLTFFSSPVVDRSAYEDLSKLNLPRNLHIQMEPVRFDPETDTFFDGQTAFPGRPTVVTSLKYRRKYKGNSGESRNQRSITEFERQKELEADRARLRWKSLPSEGE</sequence>
<dbReference type="PANTHER" id="PTHR31542">
    <property type="entry name" value="39A RIBOSOMAL PROTEIN L50, MITOCHONDRIAL"/>
    <property type="match status" value="1"/>
</dbReference>
<keyword evidence="9" id="KW-1185">Reference proteome</keyword>
<comment type="similarity">
    <text evidence="2">Belongs to the mitochondrion-specific ribosomal protein mL50 family.</text>
</comment>